<comment type="caution">
    <text evidence="7">The sequence shown here is derived from an EMBL/GenBank/DDBJ whole genome shotgun (WGS) entry which is preliminary data.</text>
</comment>
<comment type="subcellular location">
    <subcellularLocation>
        <location evidence="1">Cell membrane</location>
        <topology evidence="1">Multi-pass membrane protein</topology>
    </subcellularLocation>
</comment>
<feature type="transmembrane region" description="Helical" evidence="5">
    <location>
        <begin position="172"/>
        <end position="189"/>
    </location>
</feature>
<dbReference type="AlphaFoldDB" id="A0A506U5H6"/>
<keyword evidence="2 5" id="KW-0812">Transmembrane</keyword>
<evidence type="ECO:0000313" key="8">
    <source>
        <dbReference type="Proteomes" id="UP000318801"/>
    </source>
</evidence>
<keyword evidence="3 5" id="KW-1133">Transmembrane helix</keyword>
<dbReference type="SUPFAM" id="SSF90123">
    <property type="entry name" value="ABC transporter transmembrane region"/>
    <property type="match status" value="1"/>
</dbReference>
<dbReference type="InterPro" id="IPR027417">
    <property type="entry name" value="P-loop_NTPase"/>
</dbReference>
<dbReference type="SUPFAM" id="SSF52540">
    <property type="entry name" value="P-loop containing nucleoside triphosphate hydrolases"/>
    <property type="match status" value="1"/>
</dbReference>
<feature type="domain" description="AAA+ ATPase" evidence="6">
    <location>
        <begin position="364"/>
        <end position="469"/>
    </location>
</feature>
<feature type="transmembrane region" description="Helical" evidence="5">
    <location>
        <begin position="251"/>
        <end position="274"/>
    </location>
</feature>
<proteinExistence type="predicted"/>
<name>A0A506U5H6_9HYPH</name>
<gene>
    <name evidence="7" type="ORF">FJU08_17690</name>
</gene>
<dbReference type="OrthoDB" id="19727at2"/>
<dbReference type="Gene3D" id="1.20.1560.10">
    <property type="entry name" value="ABC transporter type 1, transmembrane domain"/>
    <property type="match status" value="1"/>
</dbReference>
<dbReference type="Proteomes" id="UP000318801">
    <property type="component" value="Unassembled WGS sequence"/>
</dbReference>
<evidence type="ECO:0000256" key="2">
    <source>
        <dbReference type="ARBA" id="ARBA00022692"/>
    </source>
</evidence>
<evidence type="ECO:0000256" key="1">
    <source>
        <dbReference type="ARBA" id="ARBA00004651"/>
    </source>
</evidence>
<keyword evidence="8" id="KW-1185">Reference proteome</keyword>
<protein>
    <recommendedName>
        <fullName evidence="6">AAA+ ATPase domain-containing protein</fullName>
    </recommendedName>
</protein>
<dbReference type="RefSeq" id="WP_141150373.1">
    <property type="nucleotide sequence ID" value="NZ_VHLG01000013.1"/>
</dbReference>
<evidence type="ECO:0000256" key="4">
    <source>
        <dbReference type="ARBA" id="ARBA00023136"/>
    </source>
</evidence>
<evidence type="ECO:0000259" key="6">
    <source>
        <dbReference type="SMART" id="SM00382"/>
    </source>
</evidence>
<feature type="transmembrane region" description="Helical" evidence="5">
    <location>
        <begin position="33"/>
        <end position="55"/>
    </location>
</feature>
<dbReference type="EMBL" id="VHLG01000013">
    <property type="protein sequence ID" value="TPW28215.1"/>
    <property type="molecule type" value="Genomic_DNA"/>
</dbReference>
<dbReference type="GO" id="GO:0005524">
    <property type="term" value="F:ATP binding"/>
    <property type="evidence" value="ECO:0007669"/>
    <property type="project" value="InterPro"/>
</dbReference>
<evidence type="ECO:0000313" key="7">
    <source>
        <dbReference type="EMBL" id="TPW28215.1"/>
    </source>
</evidence>
<accession>A0A506U5H6</accession>
<organism evidence="7 8">
    <name type="scientific">Martelella alba</name>
    <dbReference type="NCBI Taxonomy" id="2590451"/>
    <lineage>
        <taxon>Bacteria</taxon>
        <taxon>Pseudomonadati</taxon>
        <taxon>Pseudomonadota</taxon>
        <taxon>Alphaproteobacteria</taxon>
        <taxon>Hyphomicrobiales</taxon>
        <taxon>Aurantimonadaceae</taxon>
        <taxon>Martelella</taxon>
    </lineage>
</organism>
<sequence>MTFLTHSLPSQAHLPSHRLSTIFTFARFGSPHFFVLLGLTLVQQSLVGGTVYSLAVLVEDVTRGQNPWPMLILTACLFLLPHVPSYFIQPTQARWQVAIMAGQVQRYAKRFARQPLDYANGPVRDRALSAAASEAYVVAQSTVTIVESFLSSVFNALFTIVPILIFVDAKYFLAYAVTALISLVTFRFLHQDIRACSRAAQKARVALDKGVRNSWTRLTIGSQRQRMAAAQSMSEALSEAEQRFCARERRIAAGTSLVGALALASILAITFRLFSNHAGDVAFLSVLIASFPRHIQIISQIIGVAQLCFSAPRLLEEIRNIDLDDLPPQTEKTITRRISADRITINRAPLADDLATVDATRLGKGRHLIEGPNGSGKSTLLALMASRAGNRPYVFIPAAPAALAEPGATGSTGEIMQRLVDEMLNDDAVDLVFLDEWDANLDANARRTIGAALDRLATRVTVIEVRHAR</sequence>
<evidence type="ECO:0000256" key="3">
    <source>
        <dbReference type="ARBA" id="ARBA00022989"/>
    </source>
</evidence>
<dbReference type="GO" id="GO:0005886">
    <property type="term" value="C:plasma membrane"/>
    <property type="evidence" value="ECO:0007669"/>
    <property type="project" value="UniProtKB-SubCell"/>
</dbReference>
<keyword evidence="4 5" id="KW-0472">Membrane</keyword>
<dbReference type="Gene3D" id="3.40.50.300">
    <property type="entry name" value="P-loop containing nucleotide triphosphate hydrolases"/>
    <property type="match status" value="1"/>
</dbReference>
<dbReference type="InterPro" id="IPR036640">
    <property type="entry name" value="ABC1_TM_sf"/>
</dbReference>
<dbReference type="SMART" id="SM00382">
    <property type="entry name" value="AAA"/>
    <property type="match status" value="1"/>
</dbReference>
<feature type="transmembrane region" description="Helical" evidence="5">
    <location>
        <begin position="67"/>
        <end position="88"/>
    </location>
</feature>
<dbReference type="CDD" id="cd00267">
    <property type="entry name" value="ABC_ATPase"/>
    <property type="match status" value="1"/>
</dbReference>
<reference evidence="7 8" key="1">
    <citation type="submission" date="2019-06" db="EMBL/GenBank/DDBJ databases">
        <authorList>
            <person name="Li M."/>
        </authorList>
    </citation>
    <scope>NUCLEOTIDE SEQUENCE [LARGE SCALE GENOMIC DNA]</scope>
    <source>
        <strain evidence="7 8">BGMRC2036</strain>
    </source>
</reference>
<feature type="transmembrane region" description="Helical" evidence="5">
    <location>
        <begin position="149"/>
        <end position="166"/>
    </location>
</feature>
<evidence type="ECO:0000256" key="5">
    <source>
        <dbReference type="SAM" id="Phobius"/>
    </source>
</evidence>
<dbReference type="InterPro" id="IPR003593">
    <property type="entry name" value="AAA+_ATPase"/>
</dbReference>